<proteinExistence type="inferred from homology"/>
<keyword evidence="1 3" id="KW-0210">Decarboxylase</keyword>
<comment type="pathway">
    <text evidence="3 4">Cofactor biosynthesis; coenzyme A biosynthesis; CoA from (R)-pantothenate: step 2/5.</text>
</comment>
<keyword evidence="3 4" id="KW-0436">Ligase</keyword>
<protein>
    <recommendedName>
        <fullName evidence="3">Coenzyme A biosynthesis bifunctional protein CoaBC</fullName>
    </recommendedName>
    <alternativeName>
        <fullName evidence="3">DNA/pantothenate metabolism flavoprotein</fullName>
    </alternativeName>
    <alternativeName>
        <fullName evidence="3">Phosphopantothenoylcysteine synthetase/decarboxylase</fullName>
        <shortName evidence="3">PPCS-PPCDC</shortName>
    </alternativeName>
    <domain>
        <recommendedName>
            <fullName evidence="3">Phosphopantothenoylcysteine decarboxylase</fullName>
            <shortName evidence="3">PPC decarboxylase</shortName>
            <shortName evidence="3">PPC-DC</shortName>
            <ecNumber evidence="3">4.1.1.36</ecNumber>
        </recommendedName>
        <alternativeName>
            <fullName evidence="3">CoaC</fullName>
        </alternativeName>
    </domain>
    <domain>
        <recommendedName>
            <fullName evidence="3">Phosphopantothenate--cysteine ligase</fullName>
            <ecNumber evidence="3">6.3.2.5</ecNumber>
        </recommendedName>
        <alternativeName>
            <fullName evidence="3">CoaB</fullName>
        </alternativeName>
        <alternativeName>
            <fullName evidence="3">Phosphopantothenoylcysteine synthetase</fullName>
            <shortName evidence="3">PPC synthetase</shortName>
            <shortName evidence="3">PPC-S</shortName>
        </alternativeName>
    </domain>
</protein>
<reference evidence="7 8" key="2">
    <citation type="submission" date="2020-03" db="EMBL/GenBank/DDBJ databases">
        <title>Campylobacter portucalensis sp. nov., a new species of Campylobacter isolated from the reproductive tract of bulls.</title>
        <authorList>
            <person name="Silva M.F."/>
            <person name="Pereira G."/>
            <person name="Carneiro C."/>
            <person name="Hemphill A."/>
            <person name="Mateus L."/>
            <person name="Lopes-Da-Costa L."/>
            <person name="Silva E."/>
        </authorList>
    </citation>
    <scope>NUCLEOTIDE SEQUENCE [LARGE SCALE GENOMIC DNA]</scope>
    <source>
        <strain evidence="7 8">FMV-PI01</strain>
    </source>
</reference>
<evidence type="ECO:0000313" key="7">
    <source>
        <dbReference type="EMBL" id="MSN97060.1"/>
    </source>
</evidence>
<dbReference type="GO" id="GO:0046872">
    <property type="term" value="F:metal ion binding"/>
    <property type="evidence" value="ECO:0007669"/>
    <property type="project" value="UniProtKB-KW"/>
</dbReference>
<comment type="caution">
    <text evidence="7">The sequence shown here is derived from an EMBL/GenBank/DDBJ whole genome shotgun (WGS) entry which is preliminary data.</text>
</comment>
<organism evidence="7 8">
    <name type="scientific">Campylobacter portucalensis</name>
    <dbReference type="NCBI Taxonomy" id="2608384"/>
    <lineage>
        <taxon>Bacteria</taxon>
        <taxon>Pseudomonadati</taxon>
        <taxon>Campylobacterota</taxon>
        <taxon>Epsilonproteobacteria</taxon>
        <taxon>Campylobacterales</taxon>
        <taxon>Campylobacteraceae</taxon>
        <taxon>Campylobacter</taxon>
    </lineage>
</organism>
<feature type="active site" description="Proton donor" evidence="3">
    <location>
        <position position="156"/>
    </location>
</feature>
<dbReference type="Gene3D" id="3.40.50.1950">
    <property type="entry name" value="Flavin prenyltransferase-like"/>
    <property type="match status" value="1"/>
</dbReference>
<evidence type="ECO:0000256" key="4">
    <source>
        <dbReference type="RuleBase" id="RU364078"/>
    </source>
</evidence>
<comment type="cofactor">
    <cofactor evidence="3">
        <name>FMN</name>
        <dbReference type="ChEBI" id="CHEBI:58210"/>
    </cofactor>
    <text evidence="3">Binds 1 FMN per subunit.</text>
</comment>
<keyword evidence="3" id="KW-0479">Metal-binding</keyword>
<name>A0A6L5WIK2_9BACT</name>
<comment type="function">
    <text evidence="4">Catalyzes two steps in the biosynthesis of coenzyme A. In the first step cysteine is conjugated to 4'-phosphopantothenate to form 4-phosphopantothenoylcysteine, in the latter compound is decarboxylated to form 4'-phosphopantotheine.</text>
</comment>
<feature type="region of interest" description="Phosphopantothenoylcysteine decarboxylase" evidence="3">
    <location>
        <begin position="1"/>
        <end position="188"/>
    </location>
</feature>
<comment type="catalytic activity">
    <reaction evidence="3 4">
        <text>N-[(R)-4-phosphopantothenoyl]-L-cysteine + H(+) = (R)-4'-phosphopantetheine + CO2</text>
        <dbReference type="Rhea" id="RHEA:16793"/>
        <dbReference type="ChEBI" id="CHEBI:15378"/>
        <dbReference type="ChEBI" id="CHEBI:16526"/>
        <dbReference type="ChEBI" id="CHEBI:59458"/>
        <dbReference type="ChEBI" id="CHEBI:61723"/>
        <dbReference type="EC" id="4.1.1.36"/>
    </reaction>
</comment>
<keyword evidence="3 4" id="KW-0288">FMN</keyword>
<comment type="catalytic activity">
    <reaction evidence="3 4">
        <text>(R)-4'-phosphopantothenate + L-cysteine + CTP = N-[(R)-4-phosphopantothenoyl]-L-cysteine + CMP + diphosphate + H(+)</text>
        <dbReference type="Rhea" id="RHEA:19397"/>
        <dbReference type="ChEBI" id="CHEBI:10986"/>
        <dbReference type="ChEBI" id="CHEBI:15378"/>
        <dbReference type="ChEBI" id="CHEBI:33019"/>
        <dbReference type="ChEBI" id="CHEBI:35235"/>
        <dbReference type="ChEBI" id="CHEBI:37563"/>
        <dbReference type="ChEBI" id="CHEBI:59458"/>
        <dbReference type="ChEBI" id="CHEBI:60377"/>
        <dbReference type="EC" id="6.3.2.5"/>
    </reaction>
</comment>
<sequence>MLKDKKILLAVCGSVSFYKAYDILSELKKLGADVYVALSDGALKFCKKESFEALSSHKVLCSKSEDWQNGINHIEYSKVDLVVLAPASVNSINKLANGICDNVFMQTLISASNVPLIIAPAANPKMLNHFSTLNSIKILKANGATIIDPVEKILACGDVGKGGIANQSDIVYIIIRELCKDDFYVGKTVLITAGSTTEKIDDVRVISNLSSGKMGKALADVFYYLGADVLFVCSGDFRVPYKSIKFDSSFGLKSALLTQKLKKDDIIVMVAAVSDYIPNKVKGKLSKENVGDIITLRFKQNEDIIANINYEGVKKVGFKLEVDMKEALQNAKEALDNKNLDAVCLNILSNTVKFGSENTKITFVTPNNQIELKEDTKANTAFKLAELIKSI</sequence>
<comment type="pathway">
    <text evidence="3 4">Cofactor biosynthesis; coenzyme A biosynthesis; CoA from (R)-pantothenate: step 3/5.</text>
</comment>
<dbReference type="Pfam" id="PF02441">
    <property type="entry name" value="Flavoprotein"/>
    <property type="match status" value="1"/>
</dbReference>
<dbReference type="SUPFAM" id="SSF52507">
    <property type="entry name" value="Homo-oligomeric flavin-containing Cys decarboxylases, HFCD"/>
    <property type="match status" value="1"/>
</dbReference>
<dbReference type="GO" id="GO:0004632">
    <property type="term" value="F:phosphopantothenate--cysteine ligase activity"/>
    <property type="evidence" value="ECO:0007669"/>
    <property type="project" value="UniProtKB-UniRule"/>
</dbReference>
<dbReference type="GO" id="GO:0010181">
    <property type="term" value="F:FMN binding"/>
    <property type="evidence" value="ECO:0007669"/>
    <property type="project" value="UniProtKB-UniRule"/>
</dbReference>
<dbReference type="InterPro" id="IPR007085">
    <property type="entry name" value="DNA/pantothenate-metab_flavo_C"/>
</dbReference>
<feature type="domain" description="Flavoprotein" evidence="5">
    <location>
        <begin position="5"/>
        <end position="143"/>
    </location>
</feature>
<dbReference type="GO" id="GO:0071513">
    <property type="term" value="C:phosphopantothenoylcysteine decarboxylase complex"/>
    <property type="evidence" value="ECO:0007669"/>
    <property type="project" value="TreeGrafter"/>
</dbReference>
<evidence type="ECO:0000313" key="8">
    <source>
        <dbReference type="Proteomes" id="UP000476338"/>
    </source>
</evidence>
<dbReference type="GO" id="GO:0015941">
    <property type="term" value="P:pantothenate catabolic process"/>
    <property type="evidence" value="ECO:0007669"/>
    <property type="project" value="InterPro"/>
</dbReference>
<dbReference type="EC" id="4.1.1.36" evidence="3"/>
<dbReference type="Gene3D" id="3.40.50.10300">
    <property type="entry name" value="CoaB-like"/>
    <property type="match status" value="1"/>
</dbReference>
<evidence type="ECO:0000259" key="6">
    <source>
        <dbReference type="Pfam" id="PF04127"/>
    </source>
</evidence>
<dbReference type="SUPFAM" id="SSF102645">
    <property type="entry name" value="CoaB-like"/>
    <property type="match status" value="1"/>
</dbReference>
<evidence type="ECO:0000256" key="1">
    <source>
        <dbReference type="ARBA" id="ARBA00022793"/>
    </source>
</evidence>
<keyword evidence="8" id="KW-1185">Reference proteome</keyword>
<dbReference type="PANTHER" id="PTHR14359:SF6">
    <property type="entry name" value="PHOSPHOPANTOTHENOYLCYSTEINE DECARBOXYLASE"/>
    <property type="match status" value="1"/>
</dbReference>
<evidence type="ECO:0000259" key="5">
    <source>
        <dbReference type="Pfam" id="PF02441"/>
    </source>
</evidence>
<dbReference type="NCBIfam" id="TIGR00521">
    <property type="entry name" value="coaBC_dfp"/>
    <property type="match status" value="1"/>
</dbReference>
<feature type="binding site" evidence="3">
    <location>
        <position position="338"/>
    </location>
    <ligand>
        <name>CTP</name>
        <dbReference type="ChEBI" id="CHEBI:37563"/>
    </ligand>
</feature>
<reference evidence="7 8" key="1">
    <citation type="submission" date="2019-09" db="EMBL/GenBank/DDBJ databases">
        <authorList>
            <person name="Silva M."/>
            <person name="Pereira G."/>
            <person name="Lopes-Da-Costa L."/>
            <person name="Silva E."/>
        </authorList>
    </citation>
    <scope>NUCLEOTIDE SEQUENCE [LARGE SCALE GENOMIC DNA]</scope>
    <source>
        <strain evidence="7 8">FMV-PI01</strain>
    </source>
</reference>
<feature type="region of interest" description="Phosphopantothenate--cysteine ligase" evidence="3">
    <location>
        <begin position="189"/>
        <end position="391"/>
    </location>
</feature>
<keyword evidence="3" id="KW-0460">Magnesium</keyword>
<dbReference type="Pfam" id="PF04127">
    <property type="entry name" value="DFP"/>
    <property type="match status" value="1"/>
</dbReference>
<dbReference type="AlphaFoldDB" id="A0A6L5WIK2"/>
<dbReference type="EMBL" id="VWSJ01000036">
    <property type="protein sequence ID" value="MSN97060.1"/>
    <property type="molecule type" value="Genomic_DNA"/>
</dbReference>
<comment type="function">
    <text evidence="3">Catalyzes two sequential steps in the biosynthesis of coenzyme A. In the first step cysteine is conjugated to 4'-phosphopantothenate to form 4-phosphopantothenoylcysteine. In the second step the latter compound is decarboxylated to form 4'-phosphopantotheine.</text>
</comment>
<dbReference type="HAMAP" id="MF_02225">
    <property type="entry name" value="CoaBC"/>
    <property type="match status" value="1"/>
</dbReference>
<feature type="binding site" evidence="3">
    <location>
        <position position="318"/>
    </location>
    <ligand>
        <name>CTP</name>
        <dbReference type="ChEBI" id="CHEBI:37563"/>
    </ligand>
</feature>
<keyword evidence="3" id="KW-0511">Multifunctional enzyme</keyword>
<keyword evidence="2 3" id="KW-0456">Lyase</keyword>
<keyword evidence="3 4" id="KW-0285">Flavoprotein</keyword>
<dbReference type="GO" id="GO:0004633">
    <property type="term" value="F:phosphopantothenoylcysteine decarboxylase activity"/>
    <property type="evidence" value="ECO:0007669"/>
    <property type="project" value="UniProtKB-UniRule"/>
</dbReference>
<dbReference type="InterPro" id="IPR035929">
    <property type="entry name" value="CoaB-like_sf"/>
</dbReference>
<feature type="binding site" evidence="3">
    <location>
        <position position="284"/>
    </location>
    <ligand>
        <name>CTP</name>
        <dbReference type="ChEBI" id="CHEBI:37563"/>
    </ligand>
</feature>
<dbReference type="InterPro" id="IPR036551">
    <property type="entry name" value="Flavin_trans-like"/>
</dbReference>
<evidence type="ECO:0000256" key="2">
    <source>
        <dbReference type="ARBA" id="ARBA00023239"/>
    </source>
</evidence>
<feature type="domain" description="DNA/pantothenate metabolism flavoprotein C-terminal" evidence="6">
    <location>
        <begin position="186"/>
        <end position="389"/>
    </location>
</feature>
<dbReference type="EC" id="6.3.2.5" evidence="3"/>
<comment type="similarity">
    <text evidence="3 4">In the C-terminal section; belongs to the PPC synthetase family.</text>
</comment>
<dbReference type="GO" id="GO:0015937">
    <property type="term" value="P:coenzyme A biosynthetic process"/>
    <property type="evidence" value="ECO:0007669"/>
    <property type="project" value="UniProtKB-UniRule"/>
</dbReference>
<dbReference type="InterPro" id="IPR003382">
    <property type="entry name" value="Flavoprotein"/>
</dbReference>
<dbReference type="PANTHER" id="PTHR14359">
    <property type="entry name" value="HOMO-OLIGOMERIC FLAVIN CONTAINING CYS DECARBOXYLASE FAMILY"/>
    <property type="match status" value="1"/>
</dbReference>
<accession>A0A6L5WIK2</accession>
<comment type="cofactor">
    <cofactor evidence="3">
        <name>Mg(2+)</name>
        <dbReference type="ChEBI" id="CHEBI:18420"/>
    </cofactor>
</comment>
<evidence type="ECO:0000256" key="3">
    <source>
        <dbReference type="HAMAP-Rule" id="MF_02225"/>
    </source>
</evidence>
<dbReference type="InterPro" id="IPR005252">
    <property type="entry name" value="CoaBC"/>
</dbReference>
<dbReference type="Proteomes" id="UP000476338">
    <property type="component" value="Unassembled WGS sequence"/>
</dbReference>
<feature type="binding site" evidence="3">
    <location>
        <position position="275"/>
    </location>
    <ligand>
        <name>CTP</name>
        <dbReference type="ChEBI" id="CHEBI:37563"/>
    </ligand>
</feature>
<dbReference type="UniPathway" id="UPA00241">
    <property type="reaction ID" value="UER00353"/>
</dbReference>
<gene>
    <name evidence="3 7" type="primary">coaBC</name>
    <name evidence="7" type="ORF">F1B92_07790</name>
</gene>
<comment type="caution">
    <text evidence="3">Lacks conserved residue(s) required for the propagation of feature annotation.</text>
</comment>
<comment type="similarity">
    <text evidence="3 4">In the N-terminal section; belongs to the HFCD (homo-oligomeric flavin containing Cys decarboxylase) superfamily.</text>
</comment>